<dbReference type="RefSeq" id="WP_088970892.1">
    <property type="nucleotide sequence ID" value="NZ_JBHLYF010000016.1"/>
</dbReference>
<accession>A0A1C5I271</accession>
<sequence>MRIRGVVYDTGVELLPGRPSRPHFDPDGVRRDLRVIRTELGANAVRLIGRDPARLRTAGIAAAEAGLSVWVSPGLIDVTPATARAHLAACADDAERLRAEGADVVLVAGWEATLFLRGIVAGATAAQRVATLTSPRRLVASTLRHGPFPWALNRHLRRAAATARAHFTGPVTYAALDFETVDWTPFDLVGVDHYRAGQTRQEWAGRIAGWRRPGRPTVLTELGCATYTGAAQRGATAWTVVDREADPPRLREPVTRDEAGQAEEVGALLDAAEAAGVDGAFVFSYAAFSYPHHPEPELDLDAAGYGLVAVLPDGRVRRKAAFDAVARRFAGS</sequence>
<keyword evidence="2" id="KW-1185">Reference proteome</keyword>
<protein>
    <recommendedName>
        <fullName evidence="3">Abortive infection protein</fullName>
    </recommendedName>
</protein>
<evidence type="ECO:0008006" key="3">
    <source>
        <dbReference type="Google" id="ProtNLM"/>
    </source>
</evidence>
<evidence type="ECO:0000313" key="1">
    <source>
        <dbReference type="EMBL" id="SCG52372.1"/>
    </source>
</evidence>
<dbReference type="InterPro" id="IPR017853">
    <property type="entry name" value="GH"/>
</dbReference>
<proteinExistence type="predicted"/>
<evidence type="ECO:0000313" key="2">
    <source>
        <dbReference type="Proteomes" id="UP000198210"/>
    </source>
</evidence>
<dbReference type="EMBL" id="LT607751">
    <property type="protein sequence ID" value="SCG52372.1"/>
    <property type="molecule type" value="Genomic_DNA"/>
</dbReference>
<dbReference type="AlphaFoldDB" id="A0A1C5I271"/>
<dbReference type="Gene3D" id="3.20.20.80">
    <property type="entry name" value="Glycosidases"/>
    <property type="match status" value="1"/>
</dbReference>
<organism evidence="1 2">
    <name type="scientific">Micromonospora siamensis</name>
    <dbReference type="NCBI Taxonomy" id="299152"/>
    <lineage>
        <taxon>Bacteria</taxon>
        <taxon>Bacillati</taxon>
        <taxon>Actinomycetota</taxon>
        <taxon>Actinomycetes</taxon>
        <taxon>Micromonosporales</taxon>
        <taxon>Micromonosporaceae</taxon>
        <taxon>Micromonospora</taxon>
    </lineage>
</organism>
<dbReference type="SUPFAM" id="SSF51445">
    <property type="entry name" value="(Trans)glycosidases"/>
    <property type="match status" value="1"/>
</dbReference>
<dbReference type="Proteomes" id="UP000198210">
    <property type="component" value="Chromosome I"/>
</dbReference>
<reference evidence="1 2" key="1">
    <citation type="submission" date="2016-06" db="EMBL/GenBank/DDBJ databases">
        <authorList>
            <person name="Kjaerup R.B."/>
            <person name="Dalgaard T.S."/>
            <person name="Juul-Madsen H.R."/>
        </authorList>
    </citation>
    <scope>NUCLEOTIDE SEQUENCE [LARGE SCALE GENOMIC DNA]</scope>
    <source>
        <strain evidence="1 2">DSM 45097</strain>
    </source>
</reference>
<name>A0A1C5I271_9ACTN</name>
<gene>
    <name evidence="1" type="ORF">GA0074704_2775</name>
</gene>